<dbReference type="Proteomes" id="UP000834106">
    <property type="component" value="Chromosome 9"/>
</dbReference>
<proteinExistence type="predicted"/>
<protein>
    <submittedName>
        <fullName evidence="2">Uncharacterized protein</fullName>
    </submittedName>
</protein>
<evidence type="ECO:0000313" key="2">
    <source>
        <dbReference type="EMBL" id="CAI9768272.1"/>
    </source>
</evidence>
<dbReference type="EMBL" id="OU503044">
    <property type="protein sequence ID" value="CAI9768272.1"/>
    <property type="molecule type" value="Genomic_DNA"/>
</dbReference>
<feature type="compositionally biased region" description="Basic and acidic residues" evidence="1">
    <location>
        <begin position="224"/>
        <end position="235"/>
    </location>
</feature>
<accession>A0AAD1ZEC6</accession>
<keyword evidence="3" id="KW-1185">Reference proteome</keyword>
<feature type="region of interest" description="Disordered" evidence="1">
    <location>
        <begin position="86"/>
        <end position="140"/>
    </location>
</feature>
<evidence type="ECO:0000313" key="3">
    <source>
        <dbReference type="Proteomes" id="UP000834106"/>
    </source>
</evidence>
<feature type="compositionally biased region" description="Pro residues" evidence="1">
    <location>
        <begin position="114"/>
        <end position="125"/>
    </location>
</feature>
<name>A0AAD1ZEC6_9LAMI</name>
<reference evidence="2" key="1">
    <citation type="submission" date="2023-05" db="EMBL/GenBank/DDBJ databases">
        <authorList>
            <person name="Huff M."/>
        </authorList>
    </citation>
    <scope>NUCLEOTIDE SEQUENCE</scope>
</reference>
<gene>
    <name evidence="2" type="ORF">FPE_LOCUS15702</name>
</gene>
<dbReference type="AlphaFoldDB" id="A0AAD1ZEC6"/>
<feature type="compositionally biased region" description="Basic and acidic residues" evidence="1">
    <location>
        <begin position="91"/>
        <end position="110"/>
    </location>
</feature>
<sequence length="235" mass="26765">MRKYDTYGLPLAVQIWAYETVPHLGTRFARRGETQCPRMDHWRASRADGCPSGKQLSALIDDPQLEVLMELTPSMEEESRGLVRELVVPHTPRDQMSDSIEDQDRERGPVDQRSPPPSTESPPLPMRSHSSPSRHVPRGSPAHSDLYVLLAGFMAEMREEIGVLRGEAKRKTFVDGMYSKLFREVDHVKRKVFETEWRRIMLRDSSTVGGGRSRRPISGFTNHHSGDLARHDHST</sequence>
<organism evidence="2 3">
    <name type="scientific">Fraxinus pennsylvanica</name>
    <dbReference type="NCBI Taxonomy" id="56036"/>
    <lineage>
        <taxon>Eukaryota</taxon>
        <taxon>Viridiplantae</taxon>
        <taxon>Streptophyta</taxon>
        <taxon>Embryophyta</taxon>
        <taxon>Tracheophyta</taxon>
        <taxon>Spermatophyta</taxon>
        <taxon>Magnoliopsida</taxon>
        <taxon>eudicotyledons</taxon>
        <taxon>Gunneridae</taxon>
        <taxon>Pentapetalae</taxon>
        <taxon>asterids</taxon>
        <taxon>lamiids</taxon>
        <taxon>Lamiales</taxon>
        <taxon>Oleaceae</taxon>
        <taxon>Oleeae</taxon>
        <taxon>Fraxinus</taxon>
    </lineage>
</organism>
<feature type="compositionally biased region" description="Low complexity" evidence="1">
    <location>
        <begin position="126"/>
        <end position="140"/>
    </location>
</feature>
<evidence type="ECO:0000256" key="1">
    <source>
        <dbReference type="SAM" id="MobiDB-lite"/>
    </source>
</evidence>
<feature type="region of interest" description="Disordered" evidence="1">
    <location>
        <begin position="206"/>
        <end position="235"/>
    </location>
</feature>